<dbReference type="Gene3D" id="3.90.25.10">
    <property type="entry name" value="UDP-galactose 4-epimerase, domain 1"/>
    <property type="match status" value="1"/>
</dbReference>
<dbReference type="PANTHER" id="PTHR43000">
    <property type="entry name" value="DTDP-D-GLUCOSE 4,6-DEHYDRATASE-RELATED"/>
    <property type="match status" value="1"/>
</dbReference>
<accession>A0AA46S049</accession>
<proteinExistence type="inferred from homology"/>
<evidence type="ECO:0000256" key="1">
    <source>
        <dbReference type="ARBA" id="ARBA00007637"/>
    </source>
</evidence>
<dbReference type="InterPro" id="IPR036291">
    <property type="entry name" value="NAD(P)-bd_dom_sf"/>
</dbReference>
<reference evidence="3" key="1">
    <citation type="journal article" date="2022" name="Front. Microbiol.">
        <title>Species classification and novel plasmid identifications in Arcobacter cryaerophilus and Arcobacter cryaerophilus-like organisms.</title>
        <authorList>
            <person name="Zhou G."/>
            <person name="Wang M."/>
            <person name="Wang H."/>
            <person name="Chen X."/>
            <person name="Gu Y."/>
            <person name="Shao Z."/>
            <person name="Zhang J."/>
            <person name="Zhang M."/>
        </authorList>
    </citation>
    <scope>NUCLEOTIDE SEQUENCE</scope>
    <source>
        <strain evidence="3">ICDCAC48</strain>
    </source>
</reference>
<dbReference type="AlphaFoldDB" id="A0AA46S049"/>
<evidence type="ECO:0000313" key="3">
    <source>
        <dbReference type="EMBL" id="UYF42499.1"/>
    </source>
</evidence>
<name>A0AA46S049_9BACT</name>
<gene>
    <name evidence="3" type="ORF">NGX11_06205</name>
</gene>
<dbReference type="Gene3D" id="3.40.50.720">
    <property type="entry name" value="NAD(P)-binding Rossmann-like Domain"/>
    <property type="match status" value="2"/>
</dbReference>
<protein>
    <submittedName>
        <fullName evidence="3">NAD(P)-dependent oxidoreductase</fullName>
    </submittedName>
</protein>
<sequence length="291" mass="33586">MTILLAGCTGFLGSYLLKSFIKNGYKVIALKRSNSNTYRIEEYLNQIILYDIDKTEFSTIFKNHKINIVVNTVTNYGRKDIQISSIVDTNLIFGLKLLEESVNANVKAFINTDTLLERNINAYALSKAQLVDWIKFLSNKNTKIINIKIEHMYGQFDDENKFIYWLINQLKQNVEKIDLTSGVQKRDFIYIDDIVNAYEIIIKNIDTLLNYEEFELGSGNSVEVKEIVEQIVKELNASMIVTTKLNFGGITYRTNENMDMQANIVKLQHLGWEPQVSIEDGIKKILKEENR</sequence>
<dbReference type="Pfam" id="PF01370">
    <property type="entry name" value="Epimerase"/>
    <property type="match status" value="1"/>
</dbReference>
<evidence type="ECO:0000259" key="2">
    <source>
        <dbReference type="Pfam" id="PF01370"/>
    </source>
</evidence>
<dbReference type="InterPro" id="IPR001509">
    <property type="entry name" value="Epimerase_deHydtase"/>
</dbReference>
<organism evidence="3 4">
    <name type="scientific">Aliarcobacter cryaerophilus</name>
    <dbReference type="NCBI Taxonomy" id="28198"/>
    <lineage>
        <taxon>Bacteria</taxon>
        <taxon>Pseudomonadati</taxon>
        <taxon>Campylobacterota</taxon>
        <taxon>Epsilonproteobacteria</taxon>
        <taxon>Campylobacterales</taxon>
        <taxon>Arcobacteraceae</taxon>
        <taxon>Aliarcobacter</taxon>
    </lineage>
</organism>
<dbReference type="RefSeq" id="WP_263514116.1">
    <property type="nucleotide sequence ID" value="NZ_CP099556.1"/>
</dbReference>
<evidence type="ECO:0000313" key="4">
    <source>
        <dbReference type="Proteomes" id="UP001164100"/>
    </source>
</evidence>
<feature type="domain" description="NAD-dependent epimerase/dehydratase" evidence="2">
    <location>
        <begin position="3"/>
        <end position="217"/>
    </location>
</feature>
<dbReference type="EMBL" id="CP099556">
    <property type="protein sequence ID" value="UYF42499.1"/>
    <property type="molecule type" value="Genomic_DNA"/>
</dbReference>
<comment type="similarity">
    <text evidence="1">Belongs to the NAD(P)-dependent epimerase/dehydratase family.</text>
</comment>
<dbReference type="SUPFAM" id="SSF51735">
    <property type="entry name" value="NAD(P)-binding Rossmann-fold domains"/>
    <property type="match status" value="1"/>
</dbReference>
<dbReference type="Proteomes" id="UP001164100">
    <property type="component" value="Chromosome"/>
</dbReference>